<name>A0A1M3TVV6_ASPLC</name>
<feature type="domain" description="Topo IA-type catalytic" evidence="9">
    <location>
        <begin position="170"/>
        <end position="605"/>
    </location>
</feature>
<dbReference type="InterPro" id="IPR006171">
    <property type="entry name" value="TOPRIM_dom"/>
</dbReference>
<dbReference type="InterPro" id="IPR013824">
    <property type="entry name" value="Topo_IA_cen_sub1"/>
</dbReference>
<dbReference type="PRINTS" id="PR00417">
    <property type="entry name" value="PRTPISMRASEI"/>
</dbReference>
<evidence type="ECO:0000256" key="5">
    <source>
        <dbReference type="ARBA" id="ARBA00023125"/>
    </source>
</evidence>
<keyword evidence="4 7" id="KW-0799">Topoisomerase</keyword>
<evidence type="ECO:0000256" key="4">
    <source>
        <dbReference type="ARBA" id="ARBA00023029"/>
    </source>
</evidence>
<dbReference type="GO" id="GO:0005634">
    <property type="term" value="C:nucleus"/>
    <property type="evidence" value="ECO:0007669"/>
    <property type="project" value="TreeGrafter"/>
</dbReference>
<dbReference type="GO" id="GO:0003917">
    <property type="term" value="F:DNA topoisomerase type I (single strand cut, ATP-independent) activity"/>
    <property type="evidence" value="ECO:0007669"/>
    <property type="project" value="UniProtKB-EC"/>
</dbReference>
<dbReference type="SUPFAM" id="SSF56712">
    <property type="entry name" value="Prokaryotic type I DNA topoisomerase"/>
    <property type="match status" value="1"/>
</dbReference>
<comment type="similarity">
    <text evidence="2 7">Belongs to the type IA topoisomerase family.</text>
</comment>
<dbReference type="InterPro" id="IPR023405">
    <property type="entry name" value="Topo_IA_core_domain"/>
</dbReference>
<dbReference type="PROSITE" id="PS50880">
    <property type="entry name" value="TOPRIM"/>
    <property type="match status" value="1"/>
</dbReference>
<evidence type="ECO:0000256" key="2">
    <source>
        <dbReference type="ARBA" id="ARBA00009446"/>
    </source>
</evidence>
<comment type="function">
    <text evidence="7">Introduces a single-strand break via transesterification at a target site in duplex DNA. Releases the supercoiling and torsional tension of DNA introduced during the DNA replication and transcription by transiently cleaving and rejoining one strand of the DNA duplex. The scissile phosphodiester is attacked by the catalytic tyrosine of the enzyme, resulting in the formation of a DNA-(5'-phosphotyrosyl)-enzyme intermediate and the expulsion of a 3'-OH DNA strand.</text>
</comment>
<dbReference type="InterPro" id="IPR013826">
    <property type="entry name" value="Topo_IA_cen_sub3"/>
</dbReference>
<reference evidence="11" key="1">
    <citation type="journal article" date="2017" name="Genome Biol.">
        <title>Comparative genomics reveals high biological diversity and specific adaptations in the industrially and medically important fungal genus Aspergillus.</title>
        <authorList>
            <person name="de Vries R.P."/>
            <person name="Riley R."/>
            <person name="Wiebenga A."/>
            <person name="Aguilar-Osorio G."/>
            <person name="Amillis S."/>
            <person name="Uchima C.A."/>
            <person name="Anderluh G."/>
            <person name="Asadollahi M."/>
            <person name="Askin M."/>
            <person name="Barry K."/>
            <person name="Battaglia E."/>
            <person name="Bayram O."/>
            <person name="Benocci T."/>
            <person name="Braus-Stromeyer S.A."/>
            <person name="Caldana C."/>
            <person name="Canovas D."/>
            <person name="Cerqueira G.C."/>
            <person name="Chen F."/>
            <person name="Chen W."/>
            <person name="Choi C."/>
            <person name="Clum A."/>
            <person name="Dos Santos R.A."/>
            <person name="Damasio A.R."/>
            <person name="Diallinas G."/>
            <person name="Emri T."/>
            <person name="Fekete E."/>
            <person name="Flipphi M."/>
            <person name="Freyberg S."/>
            <person name="Gallo A."/>
            <person name="Gournas C."/>
            <person name="Habgood R."/>
            <person name="Hainaut M."/>
            <person name="Harispe M.L."/>
            <person name="Henrissat B."/>
            <person name="Hilden K.S."/>
            <person name="Hope R."/>
            <person name="Hossain A."/>
            <person name="Karabika E."/>
            <person name="Karaffa L."/>
            <person name="Karanyi Z."/>
            <person name="Krasevec N."/>
            <person name="Kuo A."/>
            <person name="Kusch H."/>
            <person name="LaButti K."/>
            <person name="Lagendijk E.L."/>
            <person name="Lapidus A."/>
            <person name="Levasseur A."/>
            <person name="Lindquist E."/>
            <person name="Lipzen A."/>
            <person name="Logrieco A.F."/>
            <person name="MacCabe A."/>
            <person name="Maekelae M.R."/>
            <person name="Malavazi I."/>
            <person name="Melin P."/>
            <person name="Meyer V."/>
            <person name="Mielnichuk N."/>
            <person name="Miskei M."/>
            <person name="Molnar A.P."/>
            <person name="Mule G."/>
            <person name="Ngan C.Y."/>
            <person name="Orejas M."/>
            <person name="Orosz E."/>
            <person name="Ouedraogo J.P."/>
            <person name="Overkamp K.M."/>
            <person name="Park H.-S."/>
            <person name="Perrone G."/>
            <person name="Piumi F."/>
            <person name="Punt P.J."/>
            <person name="Ram A.F."/>
            <person name="Ramon A."/>
            <person name="Rauscher S."/>
            <person name="Record E."/>
            <person name="Riano-Pachon D.M."/>
            <person name="Robert V."/>
            <person name="Roehrig J."/>
            <person name="Ruller R."/>
            <person name="Salamov A."/>
            <person name="Salih N.S."/>
            <person name="Samson R.A."/>
            <person name="Sandor E."/>
            <person name="Sanguinetti M."/>
            <person name="Schuetze T."/>
            <person name="Sepcic K."/>
            <person name="Shelest E."/>
            <person name="Sherlock G."/>
            <person name="Sophianopoulou V."/>
            <person name="Squina F.M."/>
            <person name="Sun H."/>
            <person name="Susca A."/>
            <person name="Todd R.B."/>
            <person name="Tsang A."/>
            <person name="Unkles S.E."/>
            <person name="van de Wiele N."/>
            <person name="van Rossen-Uffink D."/>
            <person name="Oliveira J.V."/>
            <person name="Vesth T.C."/>
            <person name="Visser J."/>
            <person name="Yu J.-H."/>
            <person name="Zhou M."/>
            <person name="Andersen M.R."/>
            <person name="Archer D.B."/>
            <person name="Baker S.E."/>
            <person name="Benoit I."/>
            <person name="Brakhage A.A."/>
            <person name="Braus G.H."/>
            <person name="Fischer R."/>
            <person name="Frisvad J.C."/>
            <person name="Goldman G.H."/>
            <person name="Houbraken J."/>
            <person name="Oakley B."/>
            <person name="Pocsi I."/>
            <person name="Scazzocchio C."/>
            <person name="Seiboth B."/>
            <person name="vanKuyk P.A."/>
            <person name="Wortman J."/>
            <person name="Dyer P.S."/>
            <person name="Grigoriev I.V."/>
        </authorList>
    </citation>
    <scope>NUCLEOTIDE SEQUENCE [LARGE SCALE GENOMIC DNA]</scope>
    <source>
        <strain evidence="11">CBS 106.47</strain>
    </source>
</reference>
<dbReference type="GO" id="GO:0031422">
    <property type="term" value="C:RecQ family helicase-topoisomerase III complex"/>
    <property type="evidence" value="ECO:0007669"/>
    <property type="project" value="TreeGrafter"/>
</dbReference>
<dbReference type="SMART" id="SM00437">
    <property type="entry name" value="TOP1Ac"/>
    <property type="match status" value="1"/>
</dbReference>
<keyword evidence="6 7" id="KW-0413">Isomerase</keyword>
<dbReference type="OrthoDB" id="430051at2759"/>
<dbReference type="PROSITE" id="PS00396">
    <property type="entry name" value="TOPO_IA_1"/>
    <property type="match status" value="1"/>
</dbReference>
<organism evidence="10 11">
    <name type="scientific">Aspergillus luchuensis (strain CBS 106.47)</name>
    <dbReference type="NCBI Taxonomy" id="1137211"/>
    <lineage>
        <taxon>Eukaryota</taxon>
        <taxon>Fungi</taxon>
        <taxon>Dikarya</taxon>
        <taxon>Ascomycota</taxon>
        <taxon>Pezizomycotina</taxon>
        <taxon>Eurotiomycetes</taxon>
        <taxon>Eurotiomycetidae</taxon>
        <taxon>Eurotiales</taxon>
        <taxon>Aspergillaceae</taxon>
        <taxon>Aspergillus</taxon>
        <taxon>Aspergillus subgen. Circumdati</taxon>
    </lineage>
</organism>
<dbReference type="GO" id="GO:0006265">
    <property type="term" value="P:DNA topological change"/>
    <property type="evidence" value="ECO:0007669"/>
    <property type="project" value="InterPro"/>
</dbReference>
<evidence type="ECO:0000259" key="9">
    <source>
        <dbReference type="PROSITE" id="PS52039"/>
    </source>
</evidence>
<dbReference type="InterPro" id="IPR003602">
    <property type="entry name" value="Topo_IA_DNA-bd_dom"/>
</dbReference>
<dbReference type="GO" id="GO:0006310">
    <property type="term" value="P:DNA recombination"/>
    <property type="evidence" value="ECO:0007669"/>
    <property type="project" value="TreeGrafter"/>
</dbReference>
<dbReference type="GO" id="GO:0006281">
    <property type="term" value="P:DNA repair"/>
    <property type="evidence" value="ECO:0007669"/>
    <property type="project" value="TreeGrafter"/>
</dbReference>
<dbReference type="FunFam" id="3.40.50.140:FF:000005">
    <property type="entry name" value="DNA topoisomerase"/>
    <property type="match status" value="1"/>
</dbReference>
<evidence type="ECO:0000256" key="6">
    <source>
        <dbReference type="ARBA" id="ARBA00023235"/>
    </source>
</evidence>
<evidence type="ECO:0000256" key="3">
    <source>
        <dbReference type="ARBA" id="ARBA00012891"/>
    </source>
</evidence>
<evidence type="ECO:0000256" key="7">
    <source>
        <dbReference type="RuleBase" id="RU362092"/>
    </source>
</evidence>
<dbReference type="GO" id="GO:0003677">
    <property type="term" value="F:DNA binding"/>
    <property type="evidence" value="ECO:0007669"/>
    <property type="project" value="UniProtKB-KW"/>
</dbReference>
<comment type="catalytic activity">
    <reaction evidence="1 7">
        <text>ATP-independent breakage of single-stranded DNA, followed by passage and rejoining.</text>
        <dbReference type="EC" id="5.6.2.1"/>
    </reaction>
</comment>
<dbReference type="InterPro" id="IPR000380">
    <property type="entry name" value="Topo_IA"/>
</dbReference>
<dbReference type="InterPro" id="IPR003601">
    <property type="entry name" value="Topo_IA_2"/>
</dbReference>
<dbReference type="EMBL" id="KV878237">
    <property type="protein sequence ID" value="OJZ90722.1"/>
    <property type="molecule type" value="Genomic_DNA"/>
</dbReference>
<dbReference type="CDD" id="cd00186">
    <property type="entry name" value="TOP1Ac"/>
    <property type="match status" value="1"/>
</dbReference>
<dbReference type="InterPro" id="IPR013497">
    <property type="entry name" value="Topo_IA_cen"/>
</dbReference>
<gene>
    <name evidence="10" type="ORF">ASPFODRAFT_41157</name>
</gene>
<dbReference type="InterPro" id="IPR034144">
    <property type="entry name" value="TOPRIM_TopoIII"/>
</dbReference>
<accession>A0A1M3TVV6</accession>
<dbReference type="PROSITE" id="PS52039">
    <property type="entry name" value="TOPO_IA_2"/>
    <property type="match status" value="1"/>
</dbReference>
<dbReference type="AlphaFoldDB" id="A0A1M3TVV6"/>
<evidence type="ECO:0000313" key="10">
    <source>
        <dbReference type="EMBL" id="OJZ90722.1"/>
    </source>
</evidence>
<dbReference type="EC" id="5.6.2.1" evidence="3 7"/>
<evidence type="ECO:0000313" key="11">
    <source>
        <dbReference type="Proteomes" id="UP000184063"/>
    </source>
</evidence>
<dbReference type="Proteomes" id="UP000184063">
    <property type="component" value="Unassembled WGS sequence"/>
</dbReference>
<dbReference type="SMART" id="SM00436">
    <property type="entry name" value="TOP1Bc"/>
    <property type="match status" value="1"/>
</dbReference>
<dbReference type="PANTHER" id="PTHR11390">
    <property type="entry name" value="PROKARYOTIC DNA TOPOISOMERASE"/>
    <property type="match status" value="1"/>
</dbReference>
<dbReference type="Gene3D" id="1.10.290.10">
    <property type="entry name" value="Topoisomerase I, domain 4"/>
    <property type="match status" value="1"/>
</dbReference>
<dbReference type="VEuPathDB" id="FungiDB:ASPFODRAFT_41157"/>
<dbReference type="PANTHER" id="PTHR11390:SF21">
    <property type="entry name" value="DNA TOPOISOMERASE 3-ALPHA"/>
    <property type="match status" value="1"/>
</dbReference>
<evidence type="ECO:0000256" key="1">
    <source>
        <dbReference type="ARBA" id="ARBA00000213"/>
    </source>
</evidence>
<dbReference type="InterPro" id="IPR023406">
    <property type="entry name" value="Topo_IA_AS"/>
</dbReference>
<dbReference type="InterPro" id="IPR013825">
    <property type="entry name" value="Topo_IA_cen_sub2"/>
</dbReference>
<keyword evidence="5 7" id="KW-0238">DNA-binding</keyword>
<dbReference type="Pfam" id="PF01751">
    <property type="entry name" value="Toprim"/>
    <property type="match status" value="1"/>
</dbReference>
<dbReference type="Gene3D" id="1.10.460.10">
    <property type="entry name" value="Topoisomerase I, domain 2"/>
    <property type="match status" value="1"/>
</dbReference>
<dbReference type="Pfam" id="PF01131">
    <property type="entry name" value="Topoisom_bac"/>
    <property type="match status" value="1"/>
</dbReference>
<dbReference type="FunFam" id="1.10.290.10:FF:000001">
    <property type="entry name" value="DNA topoisomerase"/>
    <property type="match status" value="1"/>
</dbReference>
<dbReference type="SMART" id="SM00493">
    <property type="entry name" value="TOPRIM"/>
    <property type="match status" value="1"/>
</dbReference>
<sequence>MTTQRVLCVAEKPAIAKAVAQHLSGGSFQTIAIRGNQYVKNYVFDFNFGGPWGTCSVTMTSVIGHLTGLDFERQYRTWLSCPPSALFEAPVHESVADDKVAIAKNIQEQARRCKALFIWTDCDREGEHIGTEIRKQAKEGNARIVIKRARFSNTEKAHVLHAARSLIELDDLQANAVAARIELDLRIGAAFTRLQTLQLKPLSAALQDTIISYGSCQFPTLGFVVDRYLRVKNFKPETFWGIKVMHTRDDIKVNFLWKRVHLFDRAAVTVMLERCLMAKKAKVTKVTQKPTSKWRPLPLTTVDLQMMGSRYLRMDSQTIMKVAEALYTKGFISYPRTETDQFDKGIDLKKLVEKQLPDGNWGQYARHLLDGAFKTPRSGRHNDQAHPPIHPICWVAPTALTADEKKVYEFVVRRFLACCSEDAKGQSTEVEIQYGDEFFHAKGLLVLERNYLDVYVYDKWESSQQLPNFQMGEMFEPTEAKIFDGKTTPPNYLTEPELIGLMDANGIGTDATMAEHIAKIKERQYVAVHSRGSGRNAVKELIPTRLGIALVEGYDNVFAGIPDSPSLSKPFLRKEMELRMREICAGRRTRQQVVQESLDMYREVFVHTQRRINRLKDACRKYLNEQETS</sequence>
<feature type="domain" description="Toprim" evidence="8">
    <location>
        <begin position="5"/>
        <end position="152"/>
    </location>
</feature>
<dbReference type="Gene3D" id="2.70.20.10">
    <property type="entry name" value="Topoisomerase I, domain 3"/>
    <property type="match status" value="1"/>
</dbReference>
<proteinExistence type="inferred from homology"/>
<protein>
    <recommendedName>
        <fullName evidence="3 7">DNA topoisomerase</fullName>
        <ecNumber evidence="3 7">5.6.2.1</ecNumber>
    </recommendedName>
</protein>
<dbReference type="CDD" id="cd03362">
    <property type="entry name" value="TOPRIM_TopoIA_TopoIII"/>
    <property type="match status" value="1"/>
</dbReference>
<dbReference type="Gene3D" id="3.40.50.140">
    <property type="match status" value="1"/>
</dbReference>
<evidence type="ECO:0000259" key="8">
    <source>
        <dbReference type="PROSITE" id="PS50880"/>
    </source>
</evidence>